<dbReference type="GO" id="GO:0034599">
    <property type="term" value="P:cellular response to oxidative stress"/>
    <property type="evidence" value="ECO:0007669"/>
    <property type="project" value="TreeGrafter"/>
</dbReference>
<dbReference type="HOGENOM" id="CLU_170994_0_0_6"/>
<name>U5T123_9GAMM</name>
<dbReference type="Gene3D" id="1.10.3880.10">
    <property type="entry name" value="Fe(II) trafficking protein YggX"/>
    <property type="match status" value="1"/>
</dbReference>
<dbReference type="GO" id="GO:0005829">
    <property type="term" value="C:cytosol"/>
    <property type="evidence" value="ECO:0007669"/>
    <property type="project" value="TreeGrafter"/>
</dbReference>
<dbReference type="eggNOG" id="COG2924">
    <property type="taxonomic scope" value="Bacteria"/>
</dbReference>
<dbReference type="OrthoDB" id="9804318at2"/>
<dbReference type="Pfam" id="PF04362">
    <property type="entry name" value="Iron_traffic"/>
    <property type="match status" value="1"/>
</dbReference>
<keyword evidence="1 2" id="KW-0408">Iron</keyword>
<dbReference type="InterPro" id="IPR007457">
    <property type="entry name" value="Fe_traffick_prot_YggX"/>
</dbReference>
<dbReference type="KEGG" id="spiu:SPICUR_00950"/>
<dbReference type="PIRSF" id="PIRSF029827">
    <property type="entry name" value="Fe_traffic_YggX"/>
    <property type="match status" value="1"/>
</dbReference>
<dbReference type="GO" id="GO:0005506">
    <property type="term" value="F:iron ion binding"/>
    <property type="evidence" value="ECO:0007669"/>
    <property type="project" value="UniProtKB-UniRule"/>
</dbReference>
<dbReference type="InterPro" id="IPR036766">
    <property type="entry name" value="Fe_traffick_prot_YggX_sf"/>
</dbReference>
<keyword evidence="4" id="KW-1185">Reference proteome</keyword>
<dbReference type="RefSeq" id="WP_023365111.1">
    <property type="nucleotide sequence ID" value="NC_022664.1"/>
</dbReference>
<proteinExistence type="inferred from homology"/>
<dbReference type="PANTHER" id="PTHR36965:SF1">
    <property type="entry name" value="FE(2+)-TRAFFICKING PROTEIN-RELATED"/>
    <property type="match status" value="1"/>
</dbReference>
<dbReference type="STRING" id="1335757.SPICUR_00950"/>
<accession>U5T123</accession>
<dbReference type="AlphaFoldDB" id="U5T123"/>
<evidence type="ECO:0000313" key="4">
    <source>
        <dbReference type="Proteomes" id="UP000017640"/>
    </source>
</evidence>
<sequence>MTDTDTIHCVKLGREGQKMKRQPYPGELGERIMANVSQEGWKMWLGHQTMLINEYRLSPMDPKARTFLEQEMEKFFFGDGSAPPPDFQPEE</sequence>
<evidence type="ECO:0000256" key="1">
    <source>
        <dbReference type="ARBA" id="ARBA00023004"/>
    </source>
</evidence>
<dbReference type="PATRIC" id="fig|1335757.3.peg.187"/>
<dbReference type="PANTHER" id="PTHR36965">
    <property type="entry name" value="FE(2+)-TRAFFICKING PROTEIN-RELATED"/>
    <property type="match status" value="1"/>
</dbReference>
<reference evidence="3 4" key="1">
    <citation type="journal article" date="2013" name="BMC Genomics">
        <title>Genomes of "Spiribacter", a streamlined, successful halophilic bacterium.</title>
        <authorList>
            <person name="Lopez-Perez M."/>
            <person name="Ghai R."/>
            <person name="Leon M.J."/>
            <person name="Rodriguez-Olmos A."/>
            <person name="Copa-Patino J.L."/>
            <person name="Soliveri J."/>
            <person name="Sanchez-Porro C."/>
            <person name="Ventosa A."/>
            <person name="Rodriguez-Valera F."/>
        </authorList>
    </citation>
    <scope>NUCLEOTIDE SEQUENCE [LARGE SCALE GENOMIC DNA]</scope>
    <source>
        <strain evidence="3 4">UAH-SP71</strain>
    </source>
</reference>
<comment type="function">
    <text evidence="2">Could be a mediator in iron transactions between iron acquisition and iron-requiring processes, such as synthesis and/or repair of Fe-S clusters in biosynthetic enzymes.</text>
</comment>
<protein>
    <recommendedName>
        <fullName evidence="2">Probable Fe(2+)-trafficking protein</fullName>
    </recommendedName>
</protein>
<evidence type="ECO:0000256" key="2">
    <source>
        <dbReference type="HAMAP-Rule" id="MF_00686"/>
    </source>
</evidence>
<gene>
    <name evidence="3" type="ORF">SPICUR_00950</name>
</gene>
<evidence type="ECO:0000313" key="3">
    <source>
        <dbReference type="EMBL" id="AGY91214.1"/>
    </source>
</evidence>
<dbReference type="NCBIfam" id="NF003817">
    <property type="entry name" value="PRK05408.1"/>
    <property type="match status" value="1"/>
</dbReference>
<organism evidence="3 4">
    <name type="scientific">Spiribacter curvatus</name>
    <dbReference type="NCBI Taxonomy" id="1335757"/>
    <lineage>
        <taxon>Bacteria</taxon>
        <taxon>Pseudomonadati</taxon>
        <taxon>Pseudomonadota</taxon>
        <taxon>Gammaproteobacteria</taxon>
        <taxon>Chromatiales</taxon>
        <taxon>Ectothiorhodospiraceae</taxon>
        <taxon>Spiribacter</taxon>
    </lineage>
</organism>
<comment type="similarity">
    <text evidence="2">Belongs to the Fe(2+)-trafficking protein family.</text>
</comment>
<dbReference type="Proteomes" id="UP000017640">
    <property type="component" value="Chromosome"/>
</dbReference>
<dbReference type="HAMAP" id="MF_00686">
    <property type="entry name" value="Fe_traffic_YggX"/>
    <property type="match status" value="1"/>
</dbReference>
<dbReference type="EMBL" id="CP005990">
    <property type="protein sequence ID" value="AGY91214.1"/>
    <property type="molecule type" value="Genomic_DNA"/>
</dbReference>
<dbReference type="SUPFAM" id="SSF111148">
    <property type="entry name" value="YggX-like"/>
    <property type="match status" value="1"/>
</dbReference>